<evidence type="ECO:0000256" key="1">
    <source>
        <dbReference type="ARBA" id="ARBA00022723"/>
    </source>
</evidence>
<dbReference type="SMART" id="SM00184">
    <property type="entry name" value="RING"/>
    <property type="match status" value="1"/>
</dbReference>
<dbReference type="Proteomes" id="UP001218188">
    <property type="component" value="Unassembled WGS sequence"/>
</dbReference>
<proteinExistence type="predicted"/>
<dbReference type="GO" id="GO:0140082">
    <property type="term" value="F:SUMO-ubiquitin ligase activity"/>
    <property type="evidence" value="ECO:0007669"/>
    <property type="project" value="TreeGrafter"/>
</dbReference>
<feature type="compositionally biased region" description="Acidic residues" evidence="5">
    <location>
        <begin position="98"/>
        <end position="118"/>
    </location>
</feature>
<dbReference type="GO" id="GO:0006511">
    <property type="term" value="P:ubiquitin-dependent protein catabolic process"/>
    <property type="evidence" value="ECO:0007669"/>
    <property type="project" value="TreeGrafter"/>
</dbReference>
<evidence type="ECO:0000259" key="6">
    <source>
        <dbReference type="PROSITE" id="PS50089"/>
    </source>
</evidence>
<reference evidence="7" key="1">
    <citation type="submission" date="2023-03" db="EMBL/GenBank/DDBJ databases">
        <title>Massive genome expansion in bonnet fungi (Mycena s.s.) driven by repeated elements and novel gene families across ecological guilds.</title>
        <authorList>
            <consortium name="Lawrence Berkeley National Laboratory"/>
            <person name="Harder C.B."/>
            <person name="Miyauchi S."/>
            <person name="Viragh M."/>
            <person name="Kuo A."/>
            <person name="Thoen E."/>
            <person name="Andreopoulos B."/>
            <person name="Lu D."/>
            <person name="Skrede I."/>
            <person name="Drula E."/>
            <person name="Henrissat B."/>
            <person name="Morin E."/>
            <person name="Kohler A."/>
            <person name="Barry K."/>
            <person name="LaButti K."/>
            <person name="Morin E."/>
            <person name="Salamov A."/>
            <person name="Lipzen A."/>
            <person name="Mereny Z."/>
            <person name="Hegedus B."/>
            <person name="Baldrian P."/>
            <person name="Stursova M."/>
            <person name="Weitz H."/>
            <person name="Taylor A."/>
            <person name="Grigoriev I.V."/>
            <person name="Nagy L.G."/>
            <person name="Martin F."/>
            <person name="Kauserud H."/>
        </authorList>
    </citation>
    <scope>NUCLEOTIDE SEQUENCE</scope>
    <source>
        <strain evidence="7">CBHHK200</strain>
    </source>
</reference>
<dbReference type="GO" id="GO:0033768">
    <property type="term" value="C:SUMO-targeted ubiquitin ligase complex"/>
    <property type="evidence" value="ECO:0007669"/>
    <property type="project" value="TreeGrafter"/>
</dbReference>
<dbReference type="GO" id="GO:0032183">
    <property type="term" value="F:SUMO binding"/>
    <property type="evidence" value="ECO:0007669"/>
    <property type="project" value="TreeGrafter"/>
</dbReference>
<dbReference type="InterPro" id="IPR018957">
    <property type="entry name" value="Znf_C3HC4_RING-type"/>
</dbReference>
<dbReference type="Pfam" id="PF00097">
    <property type="entry name" value="zf-C3HC4"/>
    <property type="match status" value="1"/>
</dbReference>
<keyword evidence="1" id="KW-0479">Metal-binding</keyword>
<dbReference type="EMBL" id="JARJCM010000158">
    <property type="protein sequence ID" value="KAJ7025158.1"/>
    <property type="molecule type" value="Genomic_DNA"/>
</dbReference>
<gene>
    <name evidence="7" type="ORF">C8F04DRAFT_1046777</name>
</gene>
<feature type="domain" description="RING-type" evidence="6">
    <location>
        <begin position="233"/>
        <end position="285"/>
    </location>
</feature>
<name>A0AAD6SDU9_9AGAR</name>
<keyword evidence="8" id="KW-1185">Reference proteome</keyword>
<comment type="caution">
    <text evidence="7">The sequence shown here is derived from an EMBL/GenBank/DDBJ whole genome shotgun (WGS) entry which is preliminary data.</text>
</comment>
<organism evidence="7 8">
    <name type="scientific">Mycena alexandri</name>
    <dbReference type="NCBI Taxonomy" id="1745969"/>
    <lineage>
        <taxon>Eukaryota</taxon>
        <taxon>Fungi</taxon>
        <taxon>Dikarya</taxon>
        <taxon>Basidiomycota</taxon>
        <taxon>Agaricomycotina</taxon>
        <taxon>Agaricomycetes</taxon>
        <taxon>Agaricomycetidae</taxon>
        <taxon>Agaricales</taxon>
        <taxon>Marasmiineae</taxon>
        <taxon>Mycenaceae</taxon>
        <taxon>Mycena</taxon>
    </lineage>
</organism>
<dbReference type="AlphaFoldDB" id="A0AAD6SDU9"/>
<dbReference type="Gene3D" id="3.30.40.10">
    <property type="entry name" value="Zinc/RING finger domain, C3HC4 (zinc finger)"/>
    <property type="match status" value="1"/>
</dbReference>
<evidence type="ECO:0000313" key="8">
    <source>
        <dbReference type="Proteomes" id="UP001218188"/>
    </source>
</evidence>
<evidence type="ECO:0000256" key="4">
    <source>
        <dbReference type="PROSITE-ProRule" id="PRU00175"/>
    </source>
</evidence>
<dbReference type="PROSITE" id="PS50089">
    <property type="entry name" value="ZF_RING_2"/>
    <property type="match status" value="1"/>
</dbReference>
<dbReference type="PANTHER" id="PTHR47094">
    <property type="entry name" value="ELFLESS, ISOFORM B"/>
    <property type="match status" value="1"/>
</dbReference>
<dbReference type="GO" id="GO:0061630">
    <property type="term" value="F:ubiquitin protein ligase activity"/>
    <property type="evidence" value="ECO:0007669"/>
    <property type="project" value="InterPro"/>
</dbReference>
<feature type="compositionally biased region" description="Low complexity" evidence="5">
    <location>
        <begin position="34"/>
        <end position="59"/>
    </location>
</feature>
<dbReference type="PANTHER" id="PTHR47094:SF1">
    <property type="entry name" value="RING-TYPE E3 UBIQUITIN TRANSFERASE"/>
    <property type="match status" value="1"/>
</dbReference>
<evidence type="ECO:0000256" key="2">
    <source>
        <dbReference type="ARBA" id="ARBA00022771"/>
    </source>
</evidence>
<dbReference type="InterPro" id="IPR001841">
    <property type="entry name" value="Znf_RING"/>
</dbReference>
<sequence>MRRERQQSPTDEPLPSPLTSRNLRPRSEAKSLRSRSGSRGGSARPSRPSSSLSNSSLMPPIAGHSRAGIKREREEEEEQEEPSSGARGKRVRATSIGEEVEEDQEEEDELQDELEAEEIQAGVAPSSQSNPDAVKVQDHHPTTSPSSSLRPEAQAKPDPNPSQPRSPVSSPSLAKLLHPVDAEPTMSVVNPSSIASSAPIEFSIASSSKTKLPSPSTPRAVEPAPEPLSAYSCPICFFPPTNATLTPCGHVCCGSCLFTAVKTMTQRGQGAMRLEASVARCPVCRAQIPGWDGRGGGVIGLKVRAVFSL</sequence>
<keyword evidence="2 4" id="KW-0863">Zinc-finger</keyword>
<feature type="region of interest" description="Disordered" evidence="5">
    <location>
        <begin position="1"/>
        <end position="172"/>
    </location>
</feature>
<protein>
    <recommendedName>
        <fullName evidence="6">RING-type domain-containing protein</fullName>
    </recommendedName>
</protein>
<dbReference type="CDD" id="cd16449">
    <property type="entry name" value="RING-HC"/>
    <property type="match status" value="1"/>
</dbReference>
<evidence type="ECO:0000313" key="7">
    <source>
        <dbReference type="EMBL" id="KAJ7025158.1"/>
    </source>
</evidence>
<dbReference type="InterPro" id="IPR013083">
    <property type="entry name" value="Znf_RING/FYVE/PHD"/>
</dbReference>
<accession>A0AAD6SDU9</accession>
<dbReference type="SUPFAM" id="SSF57850">
    <property type="entry name" value="RING/U-box"/>
    <property type="match status" value="1"/>
</dbReference>
<dbReference type="InterPro" id="IPR049627">
    <property type="entry name" value="SLX8"/>
</dbReference>
<keyword evidence="3" id="KW-0862">Zinc</keyword>
<evidence type="ECO:0000256" key="5">
    <source>
        <dbReference type="SAM" id="MobiDB-lite"/>
    </source>
</evidence>
<evidence type="ECO:0000256" key="3">
    <source>
        <dbReference type="ARBA" id="ARBA00022833"/>
    </source>
</evidence>
<dbReference type="GO" id="GO:0008270">
    <property type="term" value="F:zinc ion binding"/>
    <property type="evidence" value="ECO:0007669"/>
    <property type="project" value="UniProtKB-KW"/>
</dbReference>